<proteinExistence type="predicted"/>
<dbReference type="SUPFAM" id="SSF46689">
    <property type="entry name" value="Homeodomain-like"/>
    <property type="match status" value="1"/>
</dbReference>
<evidence type="ECO:0000259" key="1">
    <source>
        <dbReference type="Pfam" id="PF08765"/>
    </source>
</evidence>
<protein>
    <recommendedName>
        <fullName evidence="1">Mor transcription activator domain-containing protein</fullName>
    </recommendedName>
</protein>
<dbReference type="InterPro" id="IPR014875">
    <property type="entry name" value="Mor_transcription_activator"/>
</dbReference>
<dbReference type="RefSeq" id="WP_004085124.1">
    <property type="nucleotide sequence ID" value="NZ_CAOUIW010000094.1"/>
</dbReference>
<feature type="domain" description="Mor transcription activator" evidence="1">
    <location>
        <begin position="18"/>
        <end position="77"/>
    </location>
</feature>
<evidence type="ECO:0000313" key="3">
    <source>
        <dbReference type="Proteomes" id="UP000029870"/>
    </source>
</evidence>
<accession>A0A6D2C5X1</accession>
<dbReference type="Gene3D" id="1.10.10.60">
    <property type="entry name" value="Homeodomain-like"/>
    <property type="match status" value="1"/>
</dbReference>
<comment type="caution">
    <text evidence="2">The sequence shown here is derived from an EMBL/GenBank/DDBJ whole genome shotgun (WGS) entry which is preliminary data.</text>
</comment>
<name>A0A6D2C5X1_9HELI</name>
<dbReference type="Proteomes" id="UP000029870">
    <property type="component" value="Unassembled WGS sequence"/>
</dbReference>
<organism evidence="2 3">
    <name type="scientific">Helicobacter bilis</name>
    <dbReference type="NCBI Taxonomy" id="37372"/>
    <lineage>
        <taxon>Bacteria</taxon>
        <taxon>Pseudomonadati</taxon>
        <taxon>Campylobacterota</taxon>
        <taxon>Epsilonproteobacteria</taxon>
        <taxon>Campylobacterales</taxon>
        <taxon>Helicobacteraceae</taxon>
        <taxon>Helicobacter</taxon>
    </lineage>
</organism>
<sequence length="82" mass="9564">MHYLEEICIDYKNGMSFEKICKKYGGISLYVPKVIPNAKEKIIQEFNGANFATLAYKYNLSENTIRDIIKKHREAKKEATLF</sequence>
<reference evidence="2 3" key="1">
    <citation type="journal article" date="2014" name="Genome Announc.">
        <title>Draft genome sequences of eight enterohepatic helicobacter species isolated from both laboratory and wild rodents.</title>
        <authorList>
            <person name="Sheh A."/>
            <person name="Shen Z."/>
            <person name="Fox J.G."/>
        </authorList>
    </citation>
    <scope>NUCLEOTIDE SEQUENCE [LARGE SCALE GENOMIC DNA]</scope>
    <source>
        <strain evidence="2 3">Missouri</strain>
    </source>
</reference>
<dbReference type="EMBL" id="JRPH02000061">
    <property type="protein sequence ID" value="TLE02348.1"/>
    <property type="molecule type" value="Genomic_DNA"/>
</dbReference>
<evidence type="ECO:0000313" key="2">
    <source>
        <dbReference type="EMBL" id="TLE02348.1"/>
    </source>
</evidence>
<dbReference type="AlphaFoldDB" id="A0A6D2C5X1"/>
<dbReference type="Pfam" id="PF08765">
    <property type="entry name" value="Mor"/>
    <property type="match status" value="1"/>
</dbReference>
<dbReference type="InterPro" id="IPR009057">
    <property type="entry name" value="Homeodomain-like_sf"/>
</dbReference>
<gene>
    <name evidence="2" type="ORF">LS77_010935</name>
</gene>
<dbReference type="GeneID" id="60656041"/>